<gene>
    <name evidence="8" type="primary">mobA</name>
    <name evidence="10" type="ORF">DJ019_10630</name>
</gene>
<feature type="binding site" evidence="8">
    <location>
        <begin position="22"/>
        <end position="24"/>
    </location>
    <ligand>
        <name>GTP</name>
        <dbReference type="ChEBI" id="CHEBI:37565"/>
    </ligand>
</feature>
<keyword evidence="1 8" id="KW-0963">Cytoplasm</keyword>
<dbReference type="HAMAP" id="MF_00316">
    <property type="entry name" value="MobA"/>
    <property type="match status" value="1"/>
</dbReference>
<evidence type="ECO:0000256" key="2">
    <source>
        <dbReference type="ARBA" id="ARBA00022679"/>
    </source>
</evidence>
<comment type="cofactor">
    <cofactor evidence="8">
        <name>Mg(2+)</name>
        <dbReference type="ChEBI" id="CHEBI:18420"/>
    </cofactor>
</comment>
<dbReference type="InterPro" id="IPR013482">
    <property type="entry name" value="Molybde_CF_guanTrfase"/>
</dbReference>
<evidence type="ECO:0000256" key="3">
    <source>
        <dbReference type="ARBA" id="ARBA00022723"/>
    </source>
</evidence>
<organism evidence="10 11">
    <name type="scientific">Phenylobacterium kunshanense</name>
    <dbReference type="NCBI Taxonomy" id="1445034"/>
    <lineage>
        <taxon>Bacteria</taxon>
        <taxon>Pseudomonadati</taxon>
        <taxon>Pseudomonadota</taxon>
        <taxon>Alphaproteobacteria</taxon>
        <taxon>Caulobacterales</taxon>
        <taxon>Caulobacteraceae</taxon>
        <taxon>Phenylobacterium</taxon>
    </lineage>
</organism>
<keyword evidence="11" id="KW-1185">Reference proteome</keyword>
<dbReference type="Gene3D" id="3.90.550.10">
    <property type="entry name" value="Spore Coat Polysaccharide Biosynthesis Protein SpsA, Chain A"/>
    <property type="match status" value="1"/>
</dbReference>
<keyword evidence="3 8" id="KW-0479">Metal-binding</keyword>
<feature type="binding site" evidence="8">
    <location>
        <position position="79"/>
    </location>
    <ligand>
        <name>GTP</name>
        <dbReference type="ChEBI" id="CHEBI:37565"/>
    </ligand>
</feature>
<keyword evidence="2 8" id="KW-0808">Transferase</keyword>
<comment type="similarity">
    <text evidence="8">Belongs to the MobA family.</text>
</comment>
<dbReference type="GO" id="GO:0061603">
    <property type="term" value="F:molybdenum cofactor guanylyltransferase activity"/>
    <property type="evidence" value="ECO:0007669"/>
    <property type="project" value="UniProtKB-EC"/>
</dbReference>
<comment type="caution">
    <text evidence="10">The sequence shown here is derived from an EMBL/GenBank/DDBJ whole genome shotgun (WGS) entry which is preliminary data.</text>
</comment>
<dbReference type="Pfam" id="PF12804">
    <property type="entry name" value="NTP_transf_3"/>
    <property type="match status" value="1"/>
</dbReference>
<keyword evidence="5 8" id="KW-0460">Magnesium</keyword>
<dbReference type="SUPFAM" id="SSF53448">
    <property type="entry name" value="Nucleotide-diphospho-sugar transferases"/>
    <property type="match status" value="1"/>
</dbReference>
<evidence type="ECO:0000256" key="7">
    <source>
        <dbReference type="ARBA" id="ARBA00023150"/>
    </source>
</evidence>
<comment type="function">
    <text evidence="8">Transfers a GMP moiety from GTP to Mo-molybdopterin (Mo-MPT) cofactor (Moco or molybdenum cofactor) to form Mo-molybdopterin guanine dinucleotide (Mo-MGD) cofactor.</text>
</comment>
<evidence type="ECO:0000256" key="4">
    <source>
        <dbReference type="ARBA" id="ARBA00022741"/>
    </source>
</evidence>
<dbReference type="CDD" id="cd02503">
    <property type="entry name" value="MobA"/>
    <property type="match status" value="1"/>
</dbReference>
<dbReference type="EMBL" id="QFYS01000004">
    <property type="protein sequence ID" value="RAK65416.1"/>
    <property type="molecule type" value="Genomic_DNA"/>
</dbReference>
<evidence type="ECO:0000259" key="9">
    <source>
        <dbReference type="Pfam" id="PF12804"/>
    </source>
</evidence>
<feature type="binding site" evidence="8">
    <location>
        <position position="111"/>
    </location>
    <ligand>
        <name>GTP</name>
        <dbReference type="ChEBI" id="CHEBI:37565"/>
    </ligand>
</feature>
<comment type="caution">
    <text evidence="8">Lacks conserved residue(s) required for the propagation of feature annotation.</text>
</comment>
<dbReference type="EC" id="2.7.7.77" evidence="8"/>
<dbReference type="PANTHER" id="PTHR19136">
    <property type="entry name" value="MOLYBDENUM COFACTOR GUANYLYLTRANSFERASE"/>
    <property type="match status" value="1"/>
</dbReference>
<keyword evidence="7 8" id="KW-0501">Molybdenum cofactor biosynthesis</keyword>
<evidence type="ECO:0000256" key="1">
    <source>
        <dbReference type="ARBA" id="ARBA00022490"/>
    </source>
</evidence>
<dbReference type="PANTHER" id="PTHR19136:SF81">
    <property type="entry name" value="MOLYBDENUM COFACTOR GUANYLYLTRANSFERASE"/>
    <property type="match status" value="1"/>
</dbReference>
<feature type="domain" description="MobA-like NTP transferase" evidence="9">
    <location>
        <begin position="19"/>
        <end position="169"/>
    </location>
</feature>
<evidence type="ECO:0000256" key="6">
    <source>
        <dbReference type="ARBA" id="ARBA00023134"/>
    </source>
</evidence>
<keyword evidence="10" id="KW-0548">Nucleotidyltransferase</keyword>
<dbReference type="GO" id="GO:0006777">
    <property type="term" value="P:Mo-molybdopterin cofactor biosynthetic process"/>
    <property type="evidence" value="ECO:0007669"/>
    <property type="project" value="UniProtKB-KW"/>
</dbReference>
<dbReference type="Proteomes" id="UP000249524">
    <property type="component" value="Unassembled WGS sequence"/>
</dbReference>
<dbReference type="GO" id="GO:0005525">
    <property type="term" value="F:GTP binding"/>
    <property type="evidence" value="ECO:0007669"/>
    <property type="project" value="UniProtKB-UniRule"/>
</dbReference>
<dbReference type="InterPro" id="IPR025877">
    <property type="entry name" value="MobA-like_NTP_Trfase"/>
</dbReference>
<comment type="subcellular location">
    <subcellularLocation>
        <location evidence="8">Cytoplasm</location>
    </subcellularLocation>
</comment>
<keyword evidence="4 8" id="KW-0547">Nucleotide-binding</keyword>
<feature type="binding site" evidence="8">
    <location>
        <position position="34"/>
    </location>
    <ligand>
        <name>GTP</name>
        <dbReference type="ChEBI" id="CHEBI:37565"/>
    </ligand>
</feature>
<dbReference type="GO" id="GO:0005737">
    <property type="term" value="C:cytoplasm"/>
    <property type="evidence" value="ECO:0007669"/>
    <property type="project" value="UniProtKB-SubCell"/>
</dbReference>
<feature type="binding site" evidence="8">
    <location>
        <position position="111"/>
    </location>
    <ligand>
        <name>Mg(2+)</name>
        <dbReference type="ChEBI" id="CHEBI:18420"/>
    </ligand>
</feature>
<protein>
    <recommendedName>
        <fullName evidence="8">Molybdenum cofactor guanylyltransferase</fullName>
        <shortName evidence="8">MoCo guanylyltransferase</shortName>
        <ecNumber evidence="8">2.7.7.77</ecNumber>
    </recommendedName>
    <alternativeName>
        <fullName evidence="8">GTP:molybdopterin guanylyltransferase</fullName>
    </alternativeName>
    <alternativeName>
        <fullName evidence="8">Mo-MPT guanylyltransferase</fullName>
    </alternativeName>
    <alternativeName>
        <fullName evidence="8">Molybdopterin guanylyltransferase</fullName>
    </alternativeName>
    <alternativeName>
        <fullName evidence="8">Molybdopterin-guanine dinucleotide synthase</fullName>
        <shortName evidence="8">MGD synthase</shortName>
    </alternativeName>
</protein>
<evidence type="ECO:0000256" key="8">
    <source>
        <dbReference type="HAMAP-Rule" id="MF_00316"/>
    </source>
</evidence>
<comment type="catalytic activity">
    <reaction evidence="8">
        <text>Mo-molybdopterin + GTP + H(+) = Mo-molybdopterin guanine dinucleotide + diphosphate</text>
        <dbReference type="Rhea" id="RHEA:34243"/>
        <dbReference type="ChEBI" id="CHEBI:15378"/>
        <dbReference type="ChEBI" id="CHEBI:33019"/>
        <dbReference type="ChEBI" id="CHEBI:37565"/>
        <dbReference type="ChEBI" id="CHEBI:71302"/>
        <dbReference type="ChEBI" id="CHEBI:71310"/>
        <dbReference type="EC" id="2.7.7.77"/>
    </reaction>
</comment>
<sequence length="209" mass="21532">MTGPDKDGVVAGMNEDLAVVVLAGGEGRRMGGGKPLRVLDGATLLEHALARARGWSRSVAIAVREAGQAGDVDARLILDHPAIGGPAAGLASAFAFAREQGASRLLTVPCDAPRLPADLPIRLAAALTGDVGCAVAASLGRLHPTCALWRVEMAQRLPAYLEQRASLRGFAEACGMAVVDWDAGPEDDPFANVNTPEDLAALEAGHRAS</sequence>
<comment type="domain">
    <text evidence="8">The N-terminal domain determines nucleotide recognition and specific binding, while the C-terminal domain determines the specific binding to the target protein.</text>
</comment>
<evidence type="ECO:0000313" key="11">
    <source>
        <dbReference type="Proteomes" id="UP000249524"/>
    </source>
</evidence>
<reference evidence="10 11" key="1">
    <citation type="submission" date="2018-05" db="EMBL/GenBank/DDBJ databases">
        <authorList>
            <person name="Lanie J.A."/>
            <person name="Ng W.-L."/>
            <person name="Kazmierczak K.M."/>
            <person name="Andrzejewski T.M."/>
            <person name="Davidsen T.M."/>
            <person name="Wayne K.J."/>
            <person name="Tettelin H."/>
            <person name="Glass J.I."/>
            <person name="Rusch D."/>
            <person name="Podicherti R."/>
            <person name="Tsui H.-C.T."/>
            <person name="Winkler M.E."/>
        </authorList>
    </citation>
    <scope>NUCLEOTIDE SEQUENCE [LARGE SCALE GENOMIC DNA]</scope>
    <source>
        <strain evidence="10 11">BUT-10</strain>
    </source>
</reference>
<evidence type="ECO:0000256" key="5">
    <source>
        <dbReference type="ARBA" id="ARBA00022842"/>
    </source>
</evidence>
<keyword evidence="6 8" id="KW-0342">GTP-binding</keyword>
<dbReference type="AlphaFoldDB" id="A0A328BHI1"/>
<proteinExistence type="inferred from homology"/>
<evidence type="ECO:0000313" key="10">
    <source>
        <dbReference type="EMBL" id="RAK65416.1"/>
    </source>
</evidence>
<accession>A0A328BHI1</accession>
<dbReference type="GO" id="GO:0046872">
    <property type="term" value="F:metal ion binding"/>
    <property type="evidence" value="ECO:0007669"/>
    <property type="project" value="UniProtKB-KW"/>
</dbReference>
<dbReference type="InterPro" id="IPR029044">
    <property type="entry name" value="Nucleotide-diphossugar_trans"/>
</dbReference>
<name>A0A328BHI1_9CAUL</name>
<comment type="subunit">
    <text evidence="8">Monomer.</text>
</comment>